<dbReference type="EMBL" id="JADBEM010000001">
    <property type="protein sequence ID" value="MBE1610265.1"/>
    <property type="molecule type" value="Genomic_DNA"/>
</dbReference>
<proteinExistence type="predicted"/>
<evidence type="ECO:0000256" key="1">
    <source>
        <dbReference type="SAM" id="MobiDB-lite"/>
    </source>
</evidence>
<feature type="region of interest" description="Disordered" evidence="1">
    <location>
        <begin position="112"/>
        <end position="136"/>
    </location>
</feature>
<comment type="caution">
    <text evidence="3">The sequence shown here is derived from an EMBL/GenBank/DDBJ whole genome shotgun (WGS) entry which is preliminary data.</text>
</comment>
<dbReference type="InterPro" id="IPR024311">
    <property type="entry name" value="Lipocalin-like"/>
</dbReference>
<accession>A0A927N0B2</accession>
<protein>
    <recommendedName>
        <fullName evidence="2">Lipocalin-like domain-containing protein</fullName>
    </recommendedName>
</protein>
<dbReference type="Proteomes" id="UP000638648">
    <property type="component" value="Unassembled WGS sequence"/>
</dbReference>
<evidence type="ECO:0000259" key="2">
    <source>
        <dbReference type="Pfam" id="PF13924"/>
    </source>
</evidence>
<dbReference type="Pfam" id="PF13924">
    <property type="entry name" value="Lipocalin_5"/>
    <property type="match status" value="1"/>
</dbReference>
<evidence type="ECO:0000313" key="3">
    <source>
        <dbReference type="EMBL" id="MBE1610265.1"/>
    </source>
</evidence>
<gene>
    <name evidence="3" type="ORF">HEB94_007113</name>
</gene>
<name>A0A927N0B2_9ACTN</name>
<sequence length="136" mass="15270">MAEPKIRDRLIGGWRLTGYEETADGKPEHPLGDDPLGAILYTPDGYMSAQLARPGPYEDDDKPDAYYVAYSGPYDVDQANQTVTHHVQVWVIPSWKGTTQIRQVRFPDPDTLVLSAEGSPREGETTTITWSRRPPR</sequence>
<organism evidence="3 4">
    <name type="scientific">Actinopolymorpha pittospori</name>
    <dbReference type="NCBI Taxonomy" id="648752"/>
    <lineage>
        <taxon>Bacteria</taxon>
        <taxon>Bacillati</taxon>
        <taxon>Actinomycetota</taxon>
        <taxon>Actinomycetes</taxon>
        <taxon>Propionibacteriales</taxon>
        <taxon>Actinopolymorphaceae</taxon>
        <taxon>Actinopolymorpha</taxon>
    </lineage>
</organism>
<dbReference type="RefSeq" id="WP_192753661.1">
    <property type="nucleotide sequence ID" value="NZ_BAABJL010000095.1"/>
</dbReference>
<evidence type="ECO:0000313" key="4">
    <source>
        <dbReference type="Proteomes" id="UP000638648"/>
    </source>
</evidence>
<keyword evidence="4" id="KW-1185">Reference proteome</keyword>
<feature type="domain" description="Lipocalin-like" evidence="2">
    <location>
        <begin position="11"/>
        <end position="132"/>
    </location>
</feature>
<reference evidence="3" key="1">
    <citation type="submission" date="2020-10" db="EMBL/GenBank/DDBJ databases">
        <title>Sequencing the genomes of 1000 actinobacteria strains.</title>
        <authorList>
            <person name="Klenk H.-P."/>
        </authorList>
    </citation>
    <scope>NUCLEOTIDE SEQUENCE</scope>
    <source>
        <strain evidence="3">DSM 45354</strain>
    </source>
</reference>
<dbReference type="AlphaFoldDB" id="A0A927N0B2"/>